<dbReference type="GO" id="GO:0050567">
    <property type="term" value="F:glutaminyl-tRNA synthase (glutamine-hydrolyzing) activity"/>
    <property type="evidence" value="ECO:0007669"/>
    <property type="project" value="UniProtKB-UniRule"/>
</dbReference>
<comment type="function">
    <text evidence="1">Allows the formation of correctly charged Asn-tRNA(Asn) or Gln-tRNA(Gln) through the transamidation of misacylated Asp-tRNA(Asn) or Glu-tRNA(Gln) in organisms which lack either or both of asparaginyl-tRNA or glutaminyl-tRNA synthetases. The reaction takes place in the presence of glutamine and ATP through an activated phospho-Asp-tRNA(Asn) or phospho-Glu-tRNA(Gln).</text>
</comment>
<reference evidence="3" key="1">
    <citation type="journal article" date="2017" name="Genome Announc.">
        <title>Complete Genome Sequence of Mycobacterium stephanolepidis.</title>
        <authorList>
            <person name="Fukano H."/>
            <person name="Yoshida M."/>
            <person name="Katayama Y."/>
            <person name="Omatsu T."/>
            <person name="Mizutani T."/>
            <person name="Kurata O."/>
            <person name="Wada S."/>
            <person name="Hoshino Y."/>
        </authorList>
    </citation>
    <scope>NUCLEOTIDE SEQUENCE [LARGE SCALE GENOMIC DNA]</scope>
    <source>
        <strain evidence="3">NJB0901</strain>
    </source>
</reference>
<comment type="subunit">
    <text evidence="1">Heterotrimer of A, B and C subunits.</text>
</comment>
<dbReference type="GO" id="GO:0005524">
    <property type="term" value="F:ATP binding"/>
    <property type="evidence" value="ECO:0007669"/>
    <property type="project" value="UniProtKB-KW"/>
</dbReference>
<evidence type="ECO:0000313" key="2">
    <source>
        <dbReference type="EMBL" id="BAX98610.1"/>
    </source>
</evidence>
<comment type="catalytic activity">
    <reaction evidence="1">
        <text>L-glutamyl-tRNA(Gln) + L-glutamine + ATP + H2O = L-glutaminyl-tRNA(Gln) + L-glutamate + ADP + phosphate + H(+)</text>
        <dbReference type="Rhea" id="RHEA:17521"/>
        <dbReference type="Rhea" id="RHEA-COMP:9681"/>
        <dbReference type="Rhea" id="RHEA-COMP:9684"/>
        <dbReference type="ChEBI" id="CHEBI:15377"/>
        <dbReference type="ChEBI" id="CHEBI:15378"/>
        <dbReference type="ChEBI" id="CHEBI:29985"/>
        <dbReference type="ChEBI" id="CHEBI:30616"/>
        <dbReference type="ChEBI" id="CHEBI:43474"/>
        <dbReference type="ChEBI" id="CHEBI:58359"/>
        <dbReference type="ChEBI" id="CHEBI:78520"/>
        <dbReference type="ChEBI" id="CHEBI:78521"/>
        <dbReference type="ChEBI" id="CHEBI:456216"/>
    </reaction>
</comment>
<keyword evidence="1" id="KW-0648">Protein biosynthesis</keyword>
<dbReference type="KEGG" id="mste:MSTE_03308"/>
<protein>
    <recommendedName>
        <fullName evidence="1">Aspartyl/glutamyl-tRNA(Asn/Gln) amidotransferase subunit C</fullName>
        <shortName evidence="1">Asp/Glu-ADT subunit C</shortName>
        <ecNumber evidence="1">6.3.5.-</ecNumber>
    </recommendedName>
</protein>
<organism evidence="2 3">
    <name type="scientific">[Mycobacterium] stephanolepidis</name>
    <dbReference type="NCBI Taxonomy" id="1520670"/>
    <lineage>
        <taxon>Bacteria</taxon>
        <taxon>Bacillati</taxon>
        <taxon>Actinomycetota</taxon>
        <taxon>Actinomycetes</taxon>
        <taxon>Mycobacteriales</taxon>
        <taxon>Mycobacteriaceae</taxon>
        <taxon>Mycobacteroides</taxon>
    </lineage>
</organism>
<keyword evidence="3" id="KW-1185">Reference proteome</keyword>
<dbReference type="PANTHER" id="PTHR15004:SF0">
    <property type="entry name" value="GLUTAMYL-TRNA(GLN) AMIDOTRANSFERASE SUBUNIT C, MITOCHONDRIAL"/>
    <property type="match status" value="1"/>
</dbReference>
<dbReference type="SUPFAM" id="SSF141000">
    <property type="entry name" value="Glu-tRNAGln amidotransferase C subunit"/>
    <property type="match status" value="1"/>
</dbReference>
<keyword evidence="1" id="KW-0547">Nucleotide-binding</keyword>
<dbReference type="GO" id="GO:0016740">
    <property type="term" value="F:transferase activity"/>
    <property type="evidence" value="ECO:0007669"/>
    <property type="project" value="UniProtKB-KW"/>
</dbReference>
<evidence type="ECO:0000313" key="3">
    <source>
        <dbReference type="Proteomes" id="UP000217954"/>
    </source>
</evidence>
<dbReference type="GO" id="GO:0006450">
    <property type="term" value="P:regulation of translational fidelity"/>
    <property type="evidence" value="ECO:0007669"/>
    <property type="project" value="InterPro"/>
</dbReference>
<dbReference type="GO" id="GO:0006412">
    <property type="term" value="P:translation"/>
    <property type="evidence" value="ECO:0007669"/>
    <property type="project" value="UniProtKB-UniRule"/>
</dbReference>
<reference evidence="2 3" key="2">
    <citation type="journal article" date="2017" name="Int. J. Syst. Evol. Microbiol.">
        <title>Mycobacterium stephanolepidis sp. nov., a rapidly growing species related to Mycobacterium chelonae, isolated from marine teleost fish, Stephanolepis cirrhifer.</title>
        <authorList>
            <person name="Fukano H."/>
            <person name="Wada S."/>
            <person name="Kurata O."/>
            <person name="Katayama K."/>
            <person name="Fujiwara N."/>
            <person name="Hoshino Y."/>
        </authorList>
    </citation>
    <scope>NUCLEOTIDE SEQUENCE [LARGE SCALE GENOMIC DNA]</scope>
    <source>
        <strain evidence="2 3">NJB0901</strain>
    </source>
</reference>
<dbReference type="HAMAP" id="MF_00122">
    <property type="entry name" value="GatC"/>
    <property type="match status" value="1"/>
</dbReference>
<gene>
    <name evidence="1 2" type="primary">gatC</name>
    <name evidence="2" type="ORF">MSTE_03308</name>
</gene>
<dbReference type="Gene3D" id="1.10.20.60">
    <property type="entry name" value="Glu-tRNAGln amidotransferase C subunit, N-terminal domain"/>
    <property type="match status" value="1"/>
</dbReference>
<comment type="catalytic activity">
    <reaction evidence="1">
        <text>L-aspartyl-tRNA(Asn) + L-glutamine + ATP + H2O = L-asparaginyl-tRNA(Asn) + L-glutamate + ADP + phosphate + 2 H(+)</text>
        <dbReference type="Rhea" id="RHEA:14513"/>
        <dbReference type="Rhea" id="RHEA-COMP:9674"/>
        <dbReference type="Rhea" id="RHEA-COMP:9677"/>
        <dbReference type="ChEBI" id="CHEBI:15377"/>
        <dbReference type="ChEBI" id="CHEBI:15378"/>
        <dbReference type="ChEBI" id="CHEBI:29985"/>
        <dbReference type="ChEBI" id="CHEBI:30616"/>
        <dbReference type="ChEBI" id="CHEBI:43474"/>
        <dbReference type="ChEBI" id="CHEBI:58359"/>
        <dbReference type="ChEBI" id="CHEBI:78515"/>
        <dbReference type="ChEBI" id="CHEBI:78516"/>
        <dbReference type="ChEBI" id="CHEBI:456216"/>
    </reaction>
</comment>
<dbReference type="GO" id="GO:0050566">
    <property type="term" value="F:asparaginyl-tRNA synthase (glutamine-hydrolyzing) activity"/>
    <property type="evidence" value="ECO:0007669"/>
    <property type="project" value="RHEA"/>
</dbReference>
<dbReference type="PANTHER" id="PTHR15004">
    <property type="entry name" value="GLUTAMYL-TRNA(GLN) AMIDOTRANSFERASE SUBUNIT C, MITOCHONDRIAL"/>
    <property type="match status" value="1"/>
</dbReference>
<keyword evidence="1" id="KW-0067">ATP-binding</keyword>
<dbReference type="InterPro" id="IPR036113">
    <property type="entry name" value="Asp/Glu-ADT_sf_sub_c"/>
</dbReference>
<dbReference type="InterPro" id="IPR003837">
    <property type="entry name" value="GatC"/>
</dbReference>
<proteinExistence type="inferred from homology"/>
<dbReference type="Pfam" id="PF02686">
    <property type="entry name" value="GatC"/>
    <property type="match status" value="1"/>
</dbReference>
<dbReference type="Proteomes" id="UP000217954">
    <property type="component" value="Chromosome"/>
</dbReference>
<dbReference type="EMBL" id="AP018165">
    <property type="protein sequence ID" value="BAX98610.1"/>
    <property type="molecule type" value="Genomic_DNA"/>
</dbReference>
<name>A0A1Z4F074_9MYCO</name>
<keyword evidence="1 2" id="KW-0436">Ligase</keyword>
<evidence type="ECO:0000256" key="1">
    <source>
        <dbReference type="HAMAP-Rule" id="MF_00122"/>
    </source>
</evidence>
<dbReference type="EC" id="6.3.5.-" evidence="1"/>
<dbReference type="NCBIfam" id="TIGR00135">
    <property type="entry name" value="gatC"/>
    <property type="match status" value="1"/>
</dbReference>
<dbReference type="GO" id="GO:0070681">
    <property type="term" value="P:glutaminyl-tRNAGln biosynthesis via transamidation"/>
    <property type="evidence" value="ECO:0007669"/>
    <property type="project" value="TreeGrafter"/>
</dbReference>
<keyword evidence="2" id="KW-0808">Transferase</keyword>
<sequence>MAQVRYGRPLGYLAVSAISRDEVAHLARLARLALTDAELDGYAGQLDAILGHVSQISAVSTDELDEVDATSSPLDAVNVTRPDVIADCLTPDEALAQAPRVAEGRFAVPQILGEEE</sequence>
<dbReference type="AlphaFoldDB" id="A0A1Z4F074"/>
<comment type="similarity">
    <text evidence="1">Belongs to the GatC family.</text>
</comment>
<accession>A0A1Z4F074</accession>